<accession>A0A9D4ZCF0</accession>
<evidence type="ECO:0000256" key="2">
    <source>
        <dbReference type="ARBA" id="ARBA00022614"/>
    </source>
</evidence>
<evidence type="ECO:0000256" key="9">
    <source>
        <dbReference type="SAM" id="SignalP"/>
    </source>
</evidence>
<keyword evidence="8" id="KW-0325">Glycoprotein</keyword>
<keyword evidence="7" id="KW-0472">Membrane</keyword>
<dbReference type="EMBL" id="JABFUD020000016">
    <property type="protein sequence ID" value="KAI5068440.1"/>
    <property type="molecule type" value="Genomic_DNA"/>
</dbReference>
<dbReference type="InterPro" id="IPR013210">
    <property type="entry name" value="LRR_N_plant-typ"/>
</dbReference>
<dbReference type="AlphaFoldDB" id="A0A9D4ZCF0"/>
<evidence type="ECO:0000256" key="7">
    <source>
        <dbReference type="ARBA" id="ARBA00023136"/>
    </source>
</evidence>
<evidence type="ECO:0000256" key="4">
    <source>
        <dbReference type="ARBA" id="ARBA00022729"/>
    </source>
</evidence>
<organism evidence="11 12">
    <name type="scientific">Adiantum capillus-veneris</name>
    <name type="common">Maidenhair fern</name>
    <dbReference type="NCBI Taxonomy" id="13818"/>
    <lineage>
        <taxon>Eukaryota</taxon>
        <taxon>Viridiplantae</taxon>
        <taxon>Streptophyta</taxon>
        <taxon>Embryophyta</taxon>
        <taxon>Tracheophyta</taxon>
        <taxon>Polypodiopsida</taxon>
        <taxon>Polypodiidae</taxon>
        <taxon>Polypodiales</taxon>
        <taxon>Pteridineae</taxon>
        <taxon>Pteridaceae</taxon>
        <taxon>Vittarioideae</taxon>
        <taxon>Adiantum</taxon>
    </lineage>
</organism>
<evidence type="ECO:0000256" key="8">
    <source>
        <dbReference type="ARBA" id="ARBA00023180"/>
    </source>
</evidence>
<feature type="chain" id="PRO_5039082360" description="Leucine-rich repeat-containing N-terminal plant-type domain-containing protein" evidence="9">
    <location>
        <begin position="20"/>
        <end position="190"/>
    </location>
</feature>
<dbReference type="FunFam" id="3.80.10.10:FF:000275">
    <property type="entry name" value="Leucine-rich repeat receptor-like protein kinase"/>
    <property type="match status" value="1"/>
</dbReference>
<keyword evidence="4 9" id="KW-0732">Signal</keyword>
<sequence>MSPVLVLAVVVAMTTLSLAAPDGASAQGFNVQVDALIAFKNGLQDPQGALASWDPSSVDPCTWFHVTCDANNNVQSINLGLSGLSGTISPRLADLHSLRDLSLEDNSLSGSIPGELGHVTSLFALNLFNNRLTGSIPPQLTLLPNLQLLHLFNNDLSGPIPTGGSFSRFSSDSFMPGNPRLCGAVINKHC</sequence>
<dbReference type="GO" id="GO:0016020">
    <property type="term" value="C:membrane"/>
    <property type="evidence" value="ECO:0007669"/>
    <property type="project" value="UniProtKB-SubCell"/>
</dbReference>
<evidence type="ECO:0000256" key="1">
    <source>
        <dbReference type="ARBA" id="ARBA00004167"/>
    </source>
</evidence>
<dbReference type="InterPro" id="IPR032675">
    <property type="entry name" value="LRR_dom_sf"/>
</dbReference>
<dbReference type="OrthoDB" id="406235at2759"/>
<evidence type="ECO:0000256" key="5">
    <source>
        <dbReference type="ARBA" id="ARBA00022737"/>
    </source>
</evidence>
<dbReference type="SUPFAM" id="SSF52058">
    <property type="entry name" value="L domain-like"/>
    <property type="match status" value="1"/>
</dbReference>
<proteinExistence type="predicted"/>
<reference evidence="11" key="1">
    <citation type="submission" date="2021-01" db="EMBL/GenBank/DDBJ databases">
        <title>Adiantum capillus-veneris genome.</title>
        <authorList>
            <person name="Fang Y."/>
            <person name="Liao Q."/>
        </authorList>
    </citation>
    <scope>NUCLEOTIDE SEQUENCE</scope>
    <source>
        <strain evidence="11">H3</strain>
        <tissue evidence="11">Leaf</tissue>
    </source>
</reference>
<evidence type="ECO:0000313" key="11">
    <source>
        <dbReference type="EMBL" id="KAI5068440.1"/>
    </source>
</evidence>
<dbReference type="Gene3D" id="3.80.10.10">
    <property type="entry name" value="Ribonuclease Inhibitor"/>
    <property type="match status" value="1"/>
</dbReference>
<evidence type="ECO:0000259" key="10">
    <source>
        <dbReference type="Pfam" id="PF08263"/>
    </source>
</evidence>
<name>A0A9D4ZCF0_ADICA</name>
<evidence type="ECO:0000256" key="6">
    <source>
        <dbReference type="ARBA" id="ARBA00022989"/>
    </source>
</evidence>
<dbReference type="Proteomes" id="UP000886520">
    <property type="component" value="Chromosome 16"/>
</dbReference>
<evidence type="ECO:0000313" key="12">
    <source>
        <dbReference type="Proteomes" id="UP000886520"/>
    </source>
</evidence>
<gene>
    <name evidence="11" type="ORF">GOP47_0016785</name>
</gene>
<dbReference type="InterPro" id="IPR001611">
    <property type="entry name" value="Leu-rich_rpt"/>
</dbReference>
<comment type="caution">
    <text evidence="11">The sequence shown here is derived from an EMBL/GenBank/DDBJ whole genome shotgun (WGS) entry which is preliminary data.</text>
</comment>
<keyword evidence="3" id="KW-0812">Transmembrane</keyword>
<feature type="signal peptide" evidence="9">
    <location>
        <begin position="1"/>
        <end position="19"/>
    </location>
</feature>
<keyword evidence="2" id="KW-0433">Leucine-rich repeat</keyword>
<keyword evidence="5" id="KW-0677">Repeat</keyword>
<keyword evidence="12" id="KW-1185">Reference proteome</keyword>
<dbReference type="Pfam" id="PF08263">
    <property type="entry name" value="LRRNT_2"/>
    <property type="match status" value="1"/>
</dbReference>
<comment type="subcellular location">
    <subcellularLocation>
        <location evidence="1">Membrane</location>
        <topology evidence="1">Single-pass membrane protein</topology>
    </subcellularLocation>
</comment>
<protein>
    <recommendedName>
        <fullName evidence="10">Leucine-rich repeat-containing N-terminal plant-type domain-containing protein</fullName>
    </recommendedName>
</protein>
<evidence type="ECO:0000256" key="3">
    <source>
        <dbReference type="ARBA" id="ARBA00022692"/>
    </source>
</evidence>
<dbReference type="Pfam" id="PF00560">
    <property type="entry name" value="LRR_1"/>
    <property type="match status" value="3"/>
</dbReference>
<feature type="domain" description="Leucine-rich repeat-containing N-terminal plant-type" evidence="10">
    <location>
        <begin position="30"/>
        <end position="69"/>
    </location>
</feature>
<dbReference type="PANTHER" id="PTHR47988">
    <property type="entry name" value="SOMATIC EMBRYOGENESIS RECEPTOR KINASE 1"/>
    <property type="match status" value="1"/>
</dbReference>
<keyword evidence="6" id="KW-1133">Transmembrane helix</keyword>